<feature type="transmembrane region" description="Helical" evidence="8">
    <location>
        <begin position="747"/>
        <end position="768"/>
    </location>
</feature>
<comment type="subcellular location">
    <subcellularLocation>
        <location evidence="1">Membrane</location>
        <topology evidence="1">Multi-pass membrane protein</topology>
    </subcellularLocation>
</comment>
<reference evidence="10 11" key="1">
    <citation type="journal article" date="2014" name="Nat. Commun.">
        <title>Molecular traces of alternative social organization in a termite genome.</title>
        <authorList>
            <person name="Terrapon N."/>
            <person name="Li C."/>
            <person name="Robertson H.M."/>
            <person name="Ji L."/>
            <person name="Meng X."/>
            <person name="Booth W."/>
            <person name="Chen Z."/>
            <person name="Childers C.P."/>
            <person name="Glastad K.M."/>
            <person name="Gokhale K."/>
            <person name="Gowin J."/>
            <person name="Gronenberg W."/>
            <person name="Hermansen R.A."/>
            <person name="Hu H."/>
            <person name="Hunt B.G."/>
            <person name="Huylmans A.K."/>
            <person name="Khalil S.M."/>
            <person name="Mitchell R.D."/>
            <person name="Munoz-Torres M.C."/>
            <person name="Mustard J.A."/>
            <person name="Pan H."/>
            <person name="Reese J.T."/>
            <person name="Scharf M.E."/>
            <person name="Sun F."/>
            <person name="Vogel H."/>
            <person name="Xiao J."/>
            <person name="Yang W."/>
            <person name="Yang Z."/>
            <person name="Yang Z."/>
            <person name="Zhou J."/>
            <person name="Zhu J."/>
            <person name="Brent C.S."/>
            <person name="Elsik C.G."/>
            <person name="Goodisman M.A."/>
            <person name="Liberles D.A."/>
            <person name="Roe R.M."/>
            <person name="Vargo E.L."/>
            <person name="Vilcinskas A."/>
            <person name="Wang J."/>
            <person name="Bornberg-Bauer E."/>
            <person name="Korb J."/>
            <person name="Zhang G."/>
            <person name="Liebig J."/>
        </authorList>
    </citation>
    <scope>NUCLEOTIDE SEQUENCE [LARGE SCALE GENOMIC DNA]</scope>
    <source>
        <tissue evidence="10">Whole organism</tissue>
    </source>
</reference>
<dbReference type="InParanoid" id="A0A067RJ61"/>
<feature type="coiled-coil region" evidence="6">
    <location>
        <begin position="437"/>
        <end position="464"/>
    </location>
</feature>
<evidence type="ECO:0000256" key="3">
    <source>
        <dbReference type="ARBA" id="ARBA00022692"/>
    </source>
</evidence>
<evidence type="ECO:0000256" key="2">
    <source>
        <dbReference type="ARBA" id="ARBA00006510"/>
    </source>
</evidence>
<name>A0A067RJ61_ZOONE</name>
<dbReference type="STRING" id="136037.A0A067RJ61"/>
<feature type="transmembrane region" description="Helical" evidence="8">
    <location>
        <begin position="546"/>
        <end position="569"/>
    </location>
</feature>
<feature type="transmembrane region" description="Helical" evidence="8">
    <location>
        <begin position="467"/>
        <end position="494"/>
    </location>
</feature>
<gene>
    <name evidence="10" type="ORF">L798_06859</name>
</gene>
<feature type="transmembrane region" description="Helical" evidence="8">
    <location>
        <begin position="379"/>
        <end position="400"/>
    </location>
</feature>
<evidence type="ECO:0000256" key="4">
    <source>
        <dbReference type="ARBA" id="ARBA00022989"/>
    </source>
</evidence>
<dbReference type="Proteomes" id="UP000027135">
    <property type="component" value="Unassembled WGS sequence"/>
</dbReference>
<dbReference type="PANTHER" id="PTHR23302">
    <property type="entry name" value="TRANSMEMBRANE CHANNEL-RELATED"/>
    <property type="match status" value="1"/>
</dbReference>
<dbReference type="OMA" id="SLPHAYF"/>
<keyword evidence="6" id="KW-0175">Coiled coil</keyword>
<dbReference type="EMBL" id="KK852652">
    <property type="protein sequence ID" value="KDR19382.1"/>
    <property type="molecule type" value="Genomic_DNA"/>
</dbReference>
<feature type="transmembrane region" description="Helical" evidence="8">
    <location>
        <begin position="685"/>
        <end position="708"/>
    </location>
</feature>
<keyword evidence="11" id="KW-1185">Reference proteome</keyword>
<keyword evidence="4 8" id="KW-1133">Transmembrane helix</keyword>
<protein>
    <submittedName>
        <fullName evidence="10">Transmembrane channel-like protein 5</fullName>
    </submittedName>
</protein>
<proteinExistence type="inferred from homology"/>
<dbReference type="InterPro" id="IPR038900">
    <property type="entry name" value="TMC"/>
</dbReference>
<feature type="compositionally biased region" description="Polar residues" evidence="7">
    <location>
        <begin position="71"/>
        <end position="84"/>
    </location>
</feature>
<evidence type="ECO:0000256" key="8">
    <source>
        <dbReference type="SAM" id="Phobius"/>
    </source>
</evidence>
<keyword evidence="3 8" id="KW-0812">Transmembrane</keyword>
<evidence type="ECO:0000259" key="9">
    <source>
        <dbReference type="Pfam" id="PF07810"/>
    </source>
</evidence>
<evidence type="ECO:0000256" key="5">
    <source>
        <dbReference type="ARBA" id="ARBA00023136"/>
    </source>
</evidence>
<dbReference type="eggNOG" id="ENOG502QQB2">
    <property type="taxonomic scope" value="Eukaryota"/>
</dbReference>
<dbReference type="PANTHER" id="PTHR23302:SF43">
    <property type="entry name" value="TMC DOMAIN-CONTAINING PROTEIN"/>
    <property type="match status" value="1"/>
</dbReference>
<dbReference type="Pfam" id="PF07810">
    <property type="entry name" value="TMC"/>
    <property type="match status" value="1"/>
</dbReference>
<keyword evidence="5 8" id="KW-0472">Membrane</keyword>
<feature type="compositionally biased region" description="Basic and acidic residues" evidence="7">
    <location>
        <begin position="9"/>
        <end position="39"/>
    </location>
</feature>
<evidence type="ECO:0000256" key="1">
    <source>
        <dbReference type="ARBA" id="ARBA00004141"/>
    </source>
</evidence>
<evidence type="ECO:0000313" key="10">
    <source>
        <dbReference type="EMBL" id="KDR19382.1"/>
    </source>
</evidence>
<feature type="transmembrane region" description="Helical" evidence="8">
    <location>
        <begin position="514"/>
        <end position="534"/>
    </location>
</feature>
<feature type="domain" description="TMC" evidence="9">
    <location>
        <begin position="577"/>
        <end position="683"/>
    </location>
</feature>
<feature type="region of interest" description="Disordered" evidence="7">
    <location>
        <begin position="1"/>
        <end position="90"/>
    </location>
</feature>
<dbReference type="GO" id="GO:0005886">
    <property type="term" value="C:plasma membrane"/>
    <property type="evidence" value="ECO:0007669"/>
    <property type="project" value="InterPro"/>
</dbReference>
<evidence type="ECO:0000256" key="7">
    <source>
        <dbReference type="SAM" id="MobiDB-lite"/>
    </source>
</evidence>
<dbReference type="GO" id="GO:0008381">
    <property type="term" value="F:mechanosensitive monoatomic ion channel activity"/>
    <property type="evidence" value="ECO:0007669"/>
    <property type="project" value="TreeGrafter"/>
</dbReference>
<feature type="transmembrane region" description="Helical" evidence="8">
    <location>
        <begin position="639"/>
        <end position="664"/>
    </location>
</feature>
<sequence length="870" mass="99794">MNRSSGYGSREEVRMESLKDAETRRQPVSRRPDQHRRGEQYVAAQHRPASRDPAQYQFDPRNNRSPARPSISRSQPQHRPTPSQEDVIRDLPLQNIGDVSFREGILNQPLLFPGENKRLEEHHVAQIVNEMEQDVALMEDNPLSEQLRMEALREMPESLTLKRTVKKKLVKSVSQKSKRTPLSIWKRLKYRLSVLLSKFSIMIKNLLYTFELWYSSLKVIEGHFGSGVATYFRFLRWLFLLNTVVFLLSFGFVVIPQLLHRFYEPAEGNQNGTESTPSQMNSVIFDSGHSDGFLQLHEEYNSTIHLVTPVAIIDNWKPAPSVAYQSQVRSRPYASNADFSVGNIFTGEGFFTDTTLYYGYYTNESVSVVSGLTYHIPSAYFFTVLSCYLFMFVVLSISMARSYRRTFIETAGGLKNVVTHKVFCGWDFSIATGEAAALKSKSIYNELKELLEDMKKEDKELTCQGKFFLLIVRIFLNVFIGLVLASTGLIIWFLLREEIGVDEPAAAERGAAMLMPLIITVIMMAAPVLFSWMARVEDYASPRTALFVTLTRTFVMEIVVIGVVVAFWLTFKKNSECWETSLGQEIYRLVITDFLLAIVGTSLAEFVRFRIYKSMWKKIGGPEFHIARNTLNVIYNQTLFFVGLYFSPLLSFIIILKMFITFYVKKIGLLNSCQPSARPWRAAQTHTLFLVLSFIATLAVLILLGYIITQVESSSCGPFCAHKYPYEMILDMLQVQENNGFLQFVRFLVKPGVIGGILLAMCVGVYFLRAKSYEHRDMVLLLKEMLVLEAKDKEFLLDNISKVTNGRWDFNLRTDRSLGAKWNLQKQVRKRADIYSNTLSDASTSREYDLSEYERPVFQRGVRERRTALC</sequence>
<evidence type="ECO:0000313" key="11">
    <source>
        <dbReference type="Proteomes" id="UP000027135"/>
    </source>
</evidence>
<feature type="transmembrane region" description="Helical" evidence="8">
    <location>
        <begin position="234"/>
        <end position="255"/>
    </location>
</feature>
<feature type="transmembrane region" description="Helical" evidence="8">
    <location>
        <begin position="192"/>
        <end position="214"/>
    </location>
</feature>
<evidence type="ECO:0000256" key="6">
    <source>
        <dbReference type="SAM" id="Coils"/>
    </source>
</evidence>
<organism evidence="10 11">
    <name type="scientific">Zootermopsis nevadensis</name>
    <name type="common">Dampwood termite</name>
    <dbReference type="NCBI Taxonomy" id="136037"/>
    <lineage>
        <taxon>Eukaryota</taxon>
        <taxon>Metazoa</taxon>
        <taxon>Ecdysozoa</taxon>
        <taxon>Arthropoda</taxon>
        <taxon>Hexapoda</taxon>
        <taxon>Insecta</taxon>
        <taxon>Pterygota</taxon>
        <taxon>Neoptera</taxon>
        <taxon>Polyneoptera</taxon>
        <taxon>Dictyoptera</taxon>
        <taxon>Blattodea</taxon>
        <taxon>Blattoidea</taxon>
        <taxon>Termitoidae</taxon>
        <taxon>Termopsidae</taxon>
        <taxon>Zootermopsis</taxon>
    </lineage>
</organism>
<accession>A0A067RJ61</accession>
<dbReference type="InterPro" id="IPR012496">
    <property type="entry name" value="TMC_dom"/>
</dbReference>
<comment type="similarity">
    <text evidence="2">Belongs to the TMC family.</text>
</comment>
<dbReference type="AlphaFoldDB" id="A0A067RJ61"/>